<evidence type="ECO:0000256" key="11">
    <source>
        <dbReference type="SAM" id="MobiDB-lite"/>
    </source>
</evidence>
<sequence>MHLSHAATLFGLLATHVDAAYPIVPNTGGVNQQTGERPDRLEINGFASSNSPGWDLFVQCLSDIQQRPQTTIDSWYQISGIHGRPYAAWDNGKRAQGAQAGGYCPHSSVLFPTWHRPYIQLLEQNIWQCAQTKAKAYPARTRNNYISAAVTLRFPYWDWVAQAALPPIVTQQTVSINTPTGKKTVNNPLFQYSFQSSSKTGPRTSDFPGNNAPQAYRNTVRTPNRQGASNHAAVNTALKRNAAYLHDTTYLILTQTDNYAEFSNNGYPGTIQGYGSLENPHGTIHNAVGGSGGHMSYLDYAGFDPIFWLHHVNVDRLVAIWQAIHPDSWVINQRDNFGTFSIPPSTETDQTKLYPFSKDSAGTYYTSNDVRDTRSLGYTYPEIRPWGKSAQQNSNDVRATIQKLYDPSNNLARRYNQKCNERGGAGSATPSDKVGSLNPPPAAIVDGKYKQWTVNLETNKFALNSSYVIHFFMGAPASKPEDYQTDVNLIGSYPCMRPMGDDLPTDLKIYGTVPLTRAMLNSIDNGALKNLEVDQATPYLKEHLQWRITDVAGIEIPIDAVDSLKVFVADQEVTPPVYKSSSPYPVYGKATAHLGITEGKKGSARKGDDYLHKVGAADANGNVKDGKYDGQHDQKKPAEHKPEDNKKPYNNKKVEEKPQDNKNSYGNKKPEEKPEDNKNSYGDKKPEDHKKPEDNKNSYGNKKPEDNKNSYGNKKPEDTKKPEDNKNSYGNKKPEDNKNSYGDKKPEDQKKPEYQNQKQPEDNKNAGDYKKADSHASSPSPASGY</sequence>
<comment type="cofactor">
    <cofactor evidence="1">
        <name>Cu(2+)</name>
        <dbReference type="ChEBI" id="CHEBI:29036"/>
    </cofactor>
</comment>
<evidence type="ECO:0000313" key="14">
    <source>
        <dbReference type="EMBL" id="KAK8046353.1"/>
    </source>
</evidence>
<dbReference type="Proteomes" id="UP001446871">
    <property type="component" value="Unassembled WGS sequence"/>
</dbReference>
<organism evidence="14 15">
    <name type="scientific">Apiospora saccharicola</name>
    <dbReference type="NCBI Taxonomy" id="335842"/>
    <lineage>
        <taxon>Eukaryota</taxon>
        <taxon>Fungi</taxon>
        <taxon>Dikarya</taxon>
        <taxon>Ascomycota</taxon>
        <taxon>Pezizomycotina</taxon>
        <taxon>Sordariomycetes</taxon>
        <taxon>Xylariomycetidae</taxon>
        <taxon>Amphisphaeriales</taxon>
        <taxon>Apiosporaceae</taxon>
        <taxon>Apiospora</taxon>
    </lineage>
</organism>
<dbReference type="PANTHER" id="PTHR11474:SF76">
    <property type="entry name" value="SHKT DOMAIN-CONTAINING PROTEIN"/>
    <property type="match status" value="1"/>
</dbReference>
<feature type="compositionally biased region" description="Basic and acidic residues" evidence="11">
    <location>
        <begin position="624"/>
        <end position="660"/>
    </location>
</feature>
<keyword evidence="4" id="KW-0479">Metal-binding</keyword>
<comment type="similarity">
    <text evidence="2">Belongs to the tyrosinase family.</text>
</comment>
<feature type="signal peptide" evidence="12">
    <location>
        <begin position="1"/>
        <end position="19"/>
    </location>
</feature>
<comment type="catalytic activity">
    <reaction evidence="9">
        <text>2 L-dopa + O2 = 2 L-dopaquinone + 2 H2O</text>
        <dbReference type="Rhea" id="RHEA:34287"/>
        <dbReference type="ChEBI" id="CHEBI:15377"/>
        <dbReference type="ChEBI" id="CHEBI:15379"/>
        <dbReference type="ChEBI" id="CHEBI:57504"/>
        <dbReference type="ChEBI" id="CHEBI:57924"/>
        <dbReference type="EC" id="1.14.18.1"/>
    </reaction>
</comment>
<keyword evidence="12" id="KW-0732">Signal</keyword>
<keyword evidence="7" id="KW-0503">Monooxygenase</keyword>
<feature type="compositionally biased region" description="Basic and acidic residues" evidence="11">
    <location>
        <begin position="668"/>
        <end position="774"/>
    </location>
</feature>
<accession>A0ABR1TL01</accession>
<comment type="caution">
    <text evidence="14">The sequence shown here is derived from an EMBL/GenBank/DDBJ whole genome shotgun (WGS) entry which is preliminary data.</text>
</comment>
<feature type="chain" id="PRO_5046814312" description="tyrosinase" evidence="12">
    <location>
        <begin position="20"/>
        <end position="785"/>
    </location>
</feature>
<evidence type="ECO:0000256" key="10">
    <source>
        <dbReference type="ARBA" id="ARBA00048881"/>
    </source>
</evidence>
<evidence type="ECO:0000256" key="9">
    <source>
        <dbReference type="ARBA" id="ARBA00048233"/>
    </source>
</evidence>
<keyword evidence="5" id="KW-0560">Oxidoreductase</keyword>
<dbReference type="EMBL" id="JAQQWM010000009">
    <property type="protein sequence ID" value="KAK8046353.1"/>
    <property type="molecule type" value="Genomic_DNA"/>
</dbReference>
<evidence type="ECO:0000256" key="3">
    <source>
        <dbReference type="ARBA" id="ARBA00011906"/>
    </source>
</evidence>
<evidence type="ECO:0000256" key="8">
    <source>
        <dbReference type="ARBA" id="ARBA00023101"/>
    </source>
</evidence>
<dbReference type="Pfam" id="PF00264">
    <property type="entry name" value="Tyrosinase"/>
    <property type="match status" value="1"/>
</dbReference>
<gene>
    <name evidence="14" type="ORF">PG996_014417</name>
</gene>
<dbReference type="Pfam" id="PF18132">
    <property type="entry name" value="Tyrosinase_C"/>
    <property type="match status" value="1"/>
</dbReference>
<comment type="catalytic activity">
    <reaction evidence="10">
        <text>L-tyrosine + O2 = L-dopaquinone + H2O</text>
        <dbReference type="Rhea" id="RHEA:18117"/>
        <dbReference type="ChEBI" id="CHEBI:15377"/>
        <dbReference type="ChEBI" id="CHEBI:15379"/>
        <dbReference type="ChEBI" id="CHEBI:57924"/>
        <dbReference type="ChEBI" id="CHEBI:58315"/>
        <dbReference type="EC" id="1.14.18.1"/>
    </reaction>
</comment>
<dbReference type="Gene3D" id="2.60.310.20">
    <property type="match status" value="1"/>
</dbReference>
<dbReference type="PRINTS" id="PR00092">
    <property type="entry name" value="TYROSINASE"/>
</dbReference>
<proteinExistence type="inferred from homology"/>
<evidence type="ECO:0000256" key="2">
    <source>
        <dbReference type="ARBA" id="ARBA00009928"/>
    </source>
</evidence>
<evidence type="ECO:0000256" key="1">
    <source>
        <dbReference type="ARBA" id="ARBA00001973"/>
    </source>
</evidence>
<evidence type="ECO:0000313" key="15">
    <source>
        <dbReference type="Proteomes" id="UP001446871"/>
    </source>
</evidence>
<evidence type="ECO:0000256" key="6">
    <source>
        <dbReference type="ARBA" id="ARBA00023008"/>
    </source>
</evidence>
<protein>
    <recommendedName>
        <fullName evidence="3">tyrosinase</fullName>
        <ecNumber evidence="3">1.14.18.1</ecNumber>
    </recommendedName>
</protein>
<feature type="region of interest" description="Disordered" evidence="11">
    <location>
        <begin position="617"/>
        <end position="785"/>
    </location>
</feature>
<evidence type="ECO:0000259" key="13">
    <source>
        <dbReference type="PROSITE" id="PS00498"/>
    </source>
</evidence>
<evidence type="ECO:0000256" key="5">
    <source>
        <dbReference type="ARBA" id="ARBA00023002"/>
    </source>
</evidence>
<dbReference type="InterPro" id="IPR008922">
    <property type="entry name" value="Di-copper_centre_dom_sf"/>
</dbReference>
<feature type="compositionally biased region" description="Low complexity" evidence="11">
    <location>
        <begin position="775"/>
        <end position="785"/>
    </location>
</feature>
<name>A0ABR1TL01_9PEZI</name>
<dbReference type="EC" id="1.14.18.1" evidence="3"/>
<dbReference type="InterPro" id="IPR041640">
    <property type="entry name" value="Tyrosinase_C"/>
</dbReference>
<keyword evidence="15" id="KW-1185">Reference proteome</keyword>
<dbReference type="Gene3D" id="1.10.1280.10">
    <property type="entry name" value="Di-copper center containing domain from catechol oxidase"/>
    <property type="match status" value="1"/>
</dbReference>
<dbReference type="PANTHER" id="PTHR11474">
    <property type="entry name" value="TYROSINASE FAMILY MEMBER"/>
    <property type="match status" value="1"/>
</dbReference>
<dbReference type="SUPFAM" id="SSF48056">
    <property type="entry name" value="Di-copper centre-containing domain"/>
    <property type="match status" value="1"/>
</dbReference>
<feature type="domain" description="Tyrosinase copper-binding" evidence="13">
    <location>
        <begin position="304"/>
        <end position="315"/>
    </location>
</feature>
<keyword evidence="6" id="KW-0186">Copper</keyword>
<evidence type="ECO:0000256" key="12">
    <source>
        <dbReference type="SAM" id="SignalP"/>
    </source>
</evidence>
<reference evidence="14 15" key="1">
    <citation type="submission" date="2023-01" db="EMBL/GenBank/DDBJ databases">
        <title>Analysis of 21 Apiospora genomes using comparative genomics revels a genus with tremendous synthesis potential of carbohydrate active enzymes and secondary metabolites.</title>
        <authorList>
            <person name="Sorensen T."/>
        </authorList>
    </citation>
    <scope>NUCLEOTIDE SEQUENCE [LARGE SCALE GENOMIC DNA]</scope>
    <source>
        <strain evidence="14 15">CBS 83171</strain>
    </source>
</reference>
<dbReference type="InterPro" id="IPR002227">
    <property type="entry name" value="Tyrosinase_Cu-bd"/>
</dbReference>
<dbReference type="PROSITE" id="PS00498">
    <property type="entry name" value="TYROSINASE_2"/>
    <property type="match status" value="1"/>
</dbReference>
<dbReference type="InterPro" id="IPR050316">
    <property type="entry name" value="Tyrosinase/Hemocyanin"/>
</dbReference>
<evidence type="ECO:0000256" key="4">
    <source>
        <dbReference type="ARBA" id="ARBA00022723"/>
    </source>
</evidence>
<keyword evidence="8" id="KW-0470">Melanin biosynthesis</keyword>
<evidence type="ECO:0000256" key="7">
    <source>
        <dbReference type="ARBA" id="ARBA00023033"/>
    </source>
</evidence>